<evidence type="ECO:0000313" key="2">
    <source>
        <dbReference type="WBParaSite" id="RSKR_0000673900.1"/>
    </source>
</evidence>
<name>A0AC35U2C3_9BILA</name>
<organism evidence="1 2">
    <name type="scientific">Rhabditophanes sp. KR3021</name>
    <dbReference type="NCBI Taxonomy" id="114890"/>
    <lineage>
        <taxon>Eukaryota</taxon>
        <taxon>Metazoa</taxon>
        <taxon>Ecdysozoa</taxon>
        <taxon>Nematoda</taxon>
        <taxon>Chromadorea</taxon>
        <taxon>Rhabditida</taxon>
        <taxon>Tylenchina</taxon>
        <taxon>Panagrolaimomorpha</taxon>
        <taxon>Strongyloidoidea</taxon>
        <taxon>Alloionematidae</taxon>
        <taxon>Rhabditophanes</taxon>
    </lineage>
</organism>
<reference evidence="2" key="1">
    <citation type="submission" date="2016-11" db="UniProtKB">
        <authorList>
            <consortium name="WormBaseParasite"/>
        </authorList>
    </citation>
    <scope>IDENTIFICATION</scope>
    <source>
        <strain evidence="2">KR3021</strain>
    </source>
</reference>
<protein>
    <submittedName>
        <fullName evidence="2">Acyl carrier protein</fullName>
    </submittedName>
</protein>
<dbReference type="WBParaSite" id="RSKR_0000673900.1">
    <property type="protein sequence ID" value="RSKR_0000673900.1"/>
    <property type="gene ID" value="RSKR_0000673900"/>
</dbReference>
<evidence type="ECO:0000313" key="1">
    <source>
        <dbReference type="Proteomes" id="UP000095286"/>
    </source>
</evidence>
<proteinExistence type="predicted"/>
<sequence>MLGRVVIRAFAPFASATLKSTTQAMTLKTLSVSPQIKAQTATIFTTPVYCSAKAPLTKHQVEARIKLVLGCFDKVKSQDISMDADLFKDLGLDSLDHVELMCTIEEEFGFEIPDGLSDQFKTPRDIAQFIFDKEDVFE</sequence>
<dbReference type="Proteomes" id="UP000095286">
    <property type="component" value="Unplaced"/>
</dbReference>
<accession>A0AC35U2C3</accession>